<dbReference type="Pfam" id="PF12697">
    <property type="entry name" value="Abhydrolase_6"/>
    <property type="match status" value="1"/>
</dbReference>
<feature type="domain" description="AB hydrolase-1" evidence="1">
    <location>
        <begin position="43"/>
        <end position="281"/>
    </location>
</feature>
<evidence type="ECO:0000313" key="2">
    <source>
        <dbReference type="EMBL" id="TKA10613.1"/>
    </source>
</evidence>
<accession>A0A4U0SN34</accession>
<reference evidence="2 3" key="1">
    <citation type="submission" date="2019-04" db="EMBL/GenBank/DDBJ databases">
        <title>Streptomyces oryziradicis sp. nov., a novel actinomycete isolated from rhizosphere soil of rice (Oryza sativa L.).</title>
        <authorList>
            <person name="Li C."/>
        </authorList>
    </citation>
    <scope>NUCLEOTIDE SEQUENCE [LARGE SCALE GENOMIC DNA]</scope>
    <source>
        <strain evidence="2 3">NEAU-C40</strain>
    </source>
</reference>
<dbReference type="AlphaFoldDB" id="A0A4U0SN34"/>
<dbReference type="GO" id="GO:0016787">
    <property type="term" value="F:hydrolase activity"/>
    <property type="evidence" value="ECO:0007669"/>
    <property type="project" value="UniProtKB-KW"/>
</dbReference>
<gene>
    <name evidence="2" type="ORF">FCI23_16710</name>
</gene>
<evidence type="ECO:0000313" key="3">
    <source>
        <dbReference type="Proteomes" id="UP000305778"/>
    </source>
</evidence>
<dbReference type="RefSeq" id="WP_136724683.1">
    <property type="nucleotide sequence ID" value="NZ_SUMC01000013.1"/>
</dbReference>
<evidence type="ECO:0000259" key="1">
    <source>
        <dbReference type="Pfam" id="PF12697"/>
    </source>
</evidence>
<dbReference type="Gene3D" id="3.40.50.1820">
    <property type="entry name" value="alpha/beta hydrolase"/>
    <property type="match status" value="1"/>
</dbReference>
<dbReference type="OrthoDB" id="3211023at2"/>
<dbReference type="InterPro" id="IPR029058">
    <property type="entry name" value="AB_hydrolase_fold"/>
</dbReference>
<name>A0A4U0SN34_9ACTN</name>
<dbReference type="PANTHER" id="PTHR43194">
    <property type="entry name" value="HYDROLASE ALPHA/BETA FOLD FAMILY"/>
    <property type="match status" value="1"/>
</dbReference>
<dbReference type="Proteomes" id="UP000305778">
    <property type="component" value="Unassembled WGS sequence"/>
</dbReference>
<sequence>MSRPPFMGLPPRTRAYRLETDRGSFAVLDAAPPAGTARRGTALLLPGFTGSKEDFIALLQPLTAAGFRMVAVDGRGQHETGGPRSENAYAQAELAADAVAQAAALKDGGGPVHLLGHSMGGHVARAAVLAEPGPWASLTLMSSGPGAIDVAQQSRTKLLIDALSVMGMERVWAAMRAMDEEQAEEAVGTDGIEEFLCRRWLGNVPEQLIVTGRQLIAERDRVGELAAVAALPKLVVSGAVDHVWPVPWLDRMAERLSARRVVIDGAEHSPNTERPSETAEALAAFWRDA</sequence>
<protein>
    <submittedName>
        <fullName evidence="2">Alpha/beta hydrolase</fullName>
    </submittedName>
</protein>
<keyword evidence="2" id="KW-0378">Hydrolase</keyword>
<dbReference type="InterPro" id="IPR000073">
    <property type="entry name" value="AB_hydrolase_1"/>
</dbReference>
<dbReference type="SUPFAM" id="SSF53474">
    <property type="entry name" value="alpha/beta-Hydrolases"/>
    <property type="match status" value="1"/>
</dbReference>
<dbReference type="EMBL" id="SUMC01000013">
    <property type="protein sequence ID" value="TKA10613.1"/>
    <property type="molecule type" value="Genomic_DNA"/>
</dbReference>
<dbReference type="InterPro" id="IPR050228">
    <property type="entry name" value="Carboxylesterase_BioH"/>
</dbReference>
<keyword evidence="3" id="KW-1185">Reference proteome</keyword>
<dbReference type="PANTHER" id="PTHR43194:SF2">
    <property type="entry name" value="PEROXISOMAL MEMBRANE PROTEIN LPX1"/>
    <property type="match status" value="1"/>
</dbReference>
<proteinExistence type="predicted"/>
<comment type="caution">
    <text evidence="2">The sequence shown here is derived from an EMBL/GenBank/DDBJ whole genome shotgun (WGS) entry which is preliminary data.</text>
</comment>
<organism evidence="2 3">
    <name type="scientific">Actinacidiphila oryziradicis</name>
    <dbReference type="NCBI Taxonomy" id="2571141"/>
    <lineage>
        <taxon>Bacteria</taxon>
        <taxon>Bacillati</taxon>
        <taxon>Actinomycetota</taxon>
        <taxon>Actinomycetes</taxon>
        <taxon>Kitasatosporales</taxon>
        <taxon>Streptomycetaceae</taxon>
        <taxon>Actinacidiphila</taxon>
    </lineage>
</organism>